<organism evidence="2 3">
    <name type="scientific">Sorangium cellulosum</name>
    <name type="common">Polyangium cellulosum</name>
    <dbReference type="NCBI Taxonomy" id="56"/>
    <lineage>
        <taxon>Bacteria</taxon>
        <taxon>Pseudomonadati</taxon>
        <taxon>Myxococcota</taxon>
        <taxon>Polyangia</taxon>
        <taxon>Polyangiales</taxon>
        <taxon>Polyangiaceae</taxon>
        <taxon>Sorangium</taxon>
    </lineage>
</organism>
<name>A0A4P2R2Q8_SORCE</name>
<evidence type="ECO:0008006" key="4">
    <source>
        <dbReference type="Google" id="ProtNLM"/>
    </source>
</evidence>
<proteinExistence type="predicted"/>
<reference evidence="2 3" key="1">
    <citation type="submission" date="2015-09" db="EMBL/GenBank/DDBJ databases">
        <title>Sorangium comparison.</title>
        <authorList>
            <person name="Zaburannyi N."/>
            <person name="Bunk B."/>
            <person name="Overmann J."/>
            <person name="Mueller R."/>
        </authorList>
    </citation>
    <scope>NUCLEOTIDE SEQUENCE [LARGE SCALE GENOMIC DNA]</scope>
    <source>
        <strain evidence="2 3">So ce836</strain>
    </source>
</reference>
<keyword evidence="1" id="KW-1133">Transmembrane helix</keyword>
<evidence type="ECO:0000313" key="3">
    <source>
        <dbReference type="Proteomes" id="UP000295497"/>
    </source>
</evidence>
<accession>A0A4P2R2Q8</accession>
<sequence>MKRTLSPGCGATAVSFSSDPRDWVWVIVTLLVLVGMGAALVLGIRRRR</sequence>
<dbReference type="RefSeq" id="WP_165374504.1">
    <property type="nucleotide sequence ID" value="NZ_CP012672.1"/>
</dbReference>
<gene>
    <name evidence="2" type="ORF">SOCE836_095110</name>
</gene>
<evidence type="ECO:0000256" key="1">
    <source>
        <dbReference type="SAM" id="Phobius"/>
    </source>
</evidence>
<protein>
    <recommendedName>
        <fullName evidence="4">LPXTG cell wall anchor domain-containing protein</fullName>
    </recommendedName>
</protein>
<keyword evidence="1" id="KW-0812">Transmembrane</keyword>
<dbReference type="AlphaFoldDB" id="A0A4P2R2Q8"/>
<dbReference type="EMBL" id="CP012672">
    <property type="protein sequence ID" value="AUX37289.1"/>
    <property type="molecule type" value="Genomic_DNA"/>
</dbReference>
<dbReference type="Proteomes" id="UP000295497">
    <property type="component" value="Chromosome"/>
</dbReference>
<keyword evidence="1" id="KW-0472">Membrane</keyword>
<evidence type="ECO:0000313" key="2">
    <source>
        <dbReference type="EMBL" id="AUX37289.1"/>
    </source>
</evidence>
<feature type="transmembrane region" description="Helical" evidence="1">
    <location>
        <begin position="23"/>
        <end position="44"/>
    </location>
</feature>